<gene>
    <name evidence="1" type="ORF">PSON_ATCC_30995.1.T0100387</name>
</gene>
<evidence type="ECO:0000313" key="2">
    <source>
        <dbReference type="Proteomes" id="UP000692954"/>
    </source>
</evidence>
<sequence length="48" mass="6109">MIKYLMVRNKLHNKRRRLRNRVIHLRMDNIYLIQQLLKKFQYPNSKVK</sequence>
<dbReference type="AlphaFoldDB" id="A0A8S1KSX0"/>
<keyword evidence="2" id="KW-1185">Reference proteome</keyword>
<reference evidence="1" key="1">
    <citation type="submission" date="2021-01" db="EMBL/GenBank/DDBJ databases">
        <authorList>
            <consortium name="Genoscope - CEA"/>
            <person name="William W."/>
        </authorList>
    </citation>
    <scope>NUCLEOTIDE SEQUENCE</scope>
</reference>
<evidence type="ECO:0000313" key="1">
    <source>
        <dbReference type="EMBL" id="CAD8056663.1"/>
    </source>
</evidence>
<dbReference type="EMBL" id="CAJJDN010000010">
    <property type="protein sequence ID" value="CAD8056663.1"/>
    <property type="molecule type" value="Genomic_DNA"/>
</dbReference>
<comment type="caution">
    <text evidence="1">The sequence shown here is derived from an EMBL/GenBank/DDBJ whole genome shotgun (WGS) entry which is preliminary data.</text>
</comment>
<organism evidence="1 2">
    <name type="scientific">Paramecium sonneborni</name>
    <dbReference type="NCBI Taxonomy" id="65129"/>
    <lineage>
        <taxon>Eukaryota</taxon>
        <taxon>Sar</taxon>
        <taxon>Alveolata</taxon>
        <taxon>Ciliophora</taxon>
        <taxon>Intramacronucleata</taxon>
        <taxon>Oligohymenophorea</taxon>
        <taxon>Peniculida</taxon>
        <taxon>Parameciidae</taxon>
        <taxon>Paramecium</taxon>
    </lineage>
</organism>
<dbReference type="Proteomes" id="UP000692954">
    <property type="component" value="Unassembled WGS sequence"/>
</dbReference>
<protein>
    <submittedName>
        <fullName evidence="1">Uncharacterized protein</fullName>
    </submittedName>
</protein>
<proteinExistence type="predicted"/>
<name>A0A8S1KSX0_9CILI</name>
<accession>A0A8S1KSX0</accession>